<feature type="transmembrane region" description="Helical" evidence="5">
    <location>
        <begin position="271"/>
        <end position="290"/>
    </location>
</feature>
<evidence type="ECO:0000256" key="2">
    <source>
        <dbReference type="ARBA" id="ARBA00022692"/>
    </source>
</evidence>
<keyword evidence="3 5" id="KW-1133">Transmembrane helix</keyword>
<sequence>MKSQKTLWILLVAGFCFWSGLAITLPTLPLYIQSLGGTPHQVGIVMGGFAIGLIASRAWLGKLADRNGRKRVLLIGLGVAVLAPLTYLLDFFFFHSLPLMFALRGIHGISIAAFTTGYVALIVDIAPPEHRGQILGYTSLVHPMGVALGPSLGSWLEAEAGHGWVFLAATLFGLAGLVCILYVRECPPSSAQAENSGLFWRLLGAARLRIPTLVMLLVGLAFGTLSTFVPLFIKAENIDFSPGLFYSAAALSSFIGRVATGSASDRWGRGVFISLSLLFYTASMVGLAQAQTGADLLVAGFLEGFGGGVLIPMMSALMADRSQPDERGRVLSLTMGGFDFGIAIAGPIIGALAADWGLRTLFACGGGFTILALGLFFSGSGLKVADSYRFAVGRGPDPYALPMPMEN</sequence>
<dbReference type="GO" id="GO:0022857">
    <property type="term" value="F:transmembrane transporter activity"/>
    <property type="evidence" value="ECO:0007669"/>
    <property type="project" value="InterPro"/>
</dbReference>
<keyword evidence="4 5" id="KW-0472">Membrane</keyword>
<accession>A0AAE4JXZ5</accession>
<dbReference type="InterPro" id="IPR020846">
    <property type="entry name" value="MFS_dom"/>
</dbReference>
<dbReference type="Gene3D" id="1.20.1250.20">
    <property type="entry name" value="MFS general substrate transporter like domains"/>
    <property type="match status" value="1"/>
</dbReference>
<feature type="transmembrane region" description="Helical" evidence="5">
    <location>
        <begin position="243"/>
        <end position="259"/>
    </location>
</feature>
<evidence type="ECO:0000259" key="6">
    <source>
        <dbReference type="PROSITE" id="PS50850"/>
    </source>
</evidence>
<dbReference type="SUPFAM" id="SSF103473">
    <property type="entry name" value="MFS general substrate transporter"/>
    <property type="match status" value="1"/>
</dbReference>
<dbReference type="Pfam" id="PF07690">
    <property type="entry name" value="MFS_1"/>
    <property type="match status" value="1"/>
</dbReference>
<feature type="transmembrane region" description="Helical" evidence="5">
    <location>
        <begin position="38"/>
        <end position="60"/>
    </location>
</feature>
<feature type="transmembrane region" description="Helical" evidence="5">
    <location>
        <begin position="330"/>
        <end position="354"/>
    </location>
</feature>
<dbReference type="InterPro" id="IPR036259">
    <property type="entry name" value="MFS_trans_sf"/>
</dbReference>
<dbReference type="PANTHER" id="PTHR23531">
    <property type="entry name" value="QUINOLENE RESISTANCE PROTEIN NORA"/>
    <property type="match status" value="1"/>
</dbReference>
<feature type="transmembrane region" description="Helical" evidence="5">
    <location>
        <begin position="134"/>
        <end position="152"/>
    </location>
</feature>
<feature type="transmembrane region" description="Helical" evidence="5">
    <location>
        <begin position="164"/>
        <end position="183"/>
    </location>
</feature>
<feature type="transmembrane region" description="Helical" evidence="5">
    <location>
        <begin position="210"/>
        <end position="231"/>
    </location>
</feature>
<keyword evidence="8" id="KW-1185">Reference proteome</keyword>
<feature type="transmembrane region" description="Helical" evidence="5">
    <location>
        <begin position="72"/>
        <end position="95"/>
    </location>
</feature>
<proteinExistence type="predicted"/>
<comment type="subcellular location">
    <subcellularLocation>
        <location evidence="1">Cell membrane</location>
        <topology evidence="1">Multi-pass membrane protein</topology>
    </subcellularLocation>
</comment>
<dbReference type="AlphaFoldDB" id="A0AAE4JXZ5"/>
<dbReference type="InterPro" id="IPR052714">
    <property type="entry name" value="MFS_Exporter"/>
</dbReference>
<reference evidence="8" key="1">
    <citation type="submission" date="2023-07" db="EMBL/GenBank/DDBJ databases">
        <authorList>
            <person name="Luz R."/>
            <person name="Cordeiro R."/>
            <person name="Fonseca A."/>
            <person name="Goncalves V."/>
        </authorList>
    </citation>
    <scope>NUCLEOTIDE SEQUENCE [LARGE SCALE GENOMIC DNA]</scope>
    <source>
        <strain evidence="8">BACA0444</strain>
    </source>
</reference>
<comment type="caution">
    <text evidence="7">The sequence shown here is derived from an EMBL/GenBank/DDBJ whole genome shotgun (WGS) entry which is preliminary data.</text>
</comment>
<dbReference type="PROSITE" id="PS50850">
    <property type="entry name" value="MFS"/>
    <property type="match status" value="1"/>
</dbReference>
<evidence type="ECO:0000256" key="4">
    <source>
        <dbReference type="ARBA" id="ARBA00023136"/>
    </source>
</evidence>
<organism evidence="7 8">
    <name type="scientific">Pseudocalidococcus azoricus BACA0444</name>
    <dbReference type="NCBI Taxonomy" id="2918990"/>
    <lineage>
        <taxon>Bacteria</taxon>
        <taxon>Bacillati</taxon>
        <taxon>Cyanobacteriota</taxon>
        <taxon>Cyanophyceae</taxon>
        <taxon>Acaryochloridales</taxon>
        <taxon>Thermosynechococcaceae</taxon>
        <taxon>Pseudocalidococcus</taxon>
        <taxon>Pseudocalidococcus azoricus</taxon>
    </lineage>
</organism>
<feature type="domain" description="Major facilitator superfamily (MFS) profile" evidence="6">
    <location>
        <begin position="6"/>
        <end position="383"/>
    </location>
</feature>
<dbReference type="PANTHER" id="PTHR23531:SF1">
    <property type="entry name" value="QUINOLENE RESISTANCE PROTEIN NORA"/>
    <property type="match status" value="1"/>
</dbReference>
<dbReference type="RefSeq" id="WP_322876637.1">
    <property type="nucleotide sequence ID" value="NZ_JAVMIP010000001.1"/>
</dbReference>
<dbReference type="Proteomes" id="UP001268256">
    <property type="component" value="Unassembled WGS sequence"/>
</dbReference>
<evidence type="ECO:0000313" key="7">
    <source>
        <dbReference type="EMBL" id="MDS3859302.1"/>
    </source>
</evidence>
<dbReference type="EMBL" id="JAVMIP010000001">
    <property type="protein sequence ID" value="MDS3859302.1"/>
    <property type="molecule type" value="Genomic_DNA"/>
</dbReference>
<dbReference type="CDD" id="cd17489">
    <property type="entry name" value="MFS_YfcJ_like"/>
    <property type="match status" value="1"/>
</dbReference>
<keyword evidence="2 5" id="KW-0812">Transmembrane</keyword>
<name>A0AAE4JXZ5_9CYAN</name>
<feature type="transmembrane region" description="Helical" evidence="5">
    <location>
        <begin position="296"/>
        <end position="318"/>
    </location>
</feature>
<gene>
    <name evidence="7" type="ORF">RIF25_00635</name>
</gene>
<feature type="transmembrane region" description="Helical" evidence="5">
    <location>
        <begin position="101"/>
        <end position="122"/>
    </location>
</feature>
<evidence type="ECO:0000313" key="8">
    <source>
        <dbReference type="Proteomes" id="UP001268256"/>
    </source>
</evidence>
<protein>
    <submittedName>
        <fullName evidence="7">MFS transporter</fullName>
    </submittedName>
</protein>
<evidence type="ECO:0000256" key="3">
    <source>
        <dbReference type="ARBA" id="ARBA00022989"/>
    </source>
</evidence>
<feature type="transmembrane region" description="Helical" evidence="5">
    <location>
        <begin position="360"/>
        <end position="379"/>
    </location>
</feature>
<dbReference type="GO" id="GO:0005886">
    <property type="term" value="C:plasma membrane"/>
    <property type="evidence" value="ECO:0007669"/>
    <property type="project" value="UniProtKB-SubCell"/>
</dbReference>
<evidence type="ECO:0000256" key="1">
    <source>
        <dbReference type="ARBA" id="ARBA00004651"/>
    </source>
</evidence>
<evidence type="ECO:0000256" key="5">
    <source>
        <dbReference type="SAM" id="Phobius"/>
    </source>
</evidence>
<dbReference type="Gene3D" id="1.20.1720.10">
    <property type="entry name" value="Multidrug resistance protein D"/>
    <property type="match status" value="1"/>
</dbReference>
<dbReference type="InterPro" id="IPR011701">
    <property type="entry name" value="MFS"/>
</dbReference>